<sequence length="204" mass="22631">MLHEVDDALRTLLRTRALAGGDVQLAFDAPTREWAARRNTPTINVYLYDVREDMGRREHGPIRVHDEEGRVTGYQRPPRTYRISYLVSAWTKQPEDEHRLLSAVLGCLLRHDTLPPEMLPAEGLLAAAGTAVPVTVGVPPAEPRAITDLWSALGGELKPSLDVVVLAPFPVPPDRDAKPPVTEVEVRVRENASTVVEMRRRSPA</sequence>
<evidence type="ECO:0000313" key="2">
    <source>
        <dbReference type="EMBL" id="TMQ89693.1"/>
    </source>
</evidence>
<evidence type="ECO:0000259" key="1">
    <source>
        <dbReference type="Pfam" id="PF14065"/>
    </source>
</evidence>
<dbReference type="Proteomes" id="UP000309174">
    <property type="component" value="Unassembled WGS sequence"/>
</dbReference>
<reference evidence="2 3" key="1">
    <citation type="submission" date="2019-05" db="EMBL/GenBank/DDBJ databases">
        <title>Draft genome sequence of Actinomadura sp. 14C53.</title>
        <authorList>
            <person name="Saricaoglu S."/>
            <person name="Isik K."/>
        </authorList>
    </citation>
    <scope>NUCLEOTIDE SEQUENCE [LARGE SCALE GENOMIC DNA]</scope>
    <source>
        <strain evidence="2 3">14C53</strain>
    </source>
</reference>
<dbReference type="AlphaFoldDB" id="A0A5C4J0F8"/>
<gene>
    <name evidence="2" type="ORF">ETD83_38810</name>
</gene>
<proteinExistence type="predicted"/>
<keyword evidence="3" id="KW-1185">Reference proteome</keyword>
<evidence type="ECO:0000313" key="3">
    <source>
        <dbReference type="Proteomes" id="UP000309174"/>
    </source>
</evidence>
<dbReference type="RefSeq" id="WP_138650173.1">
    <property type="nucleotide sequence ID" value="NZ_VCKW01000387.1"/>
</dbReference>
<organism evidence="2 3">
    <name type="scientific">Actinomadura soli</name>
    <dbReference type="NCBI Taxonomy" id="2508997"/>
    <lineage>
        <taxon>Bacteria</taxon>
        <taxon>Bacillati</taxon>
        <taxon>Actinomycetota</taxon>
        <taxon>Actinomycetes</taxon>
        <taxon>Streptosporangiales</taxon>
        <taxon>Thermomonosporaceae</taxon>
        <taxon>Actinomadura</taxon>
    </lineage>
</organism>
<dbReference type="OrthoDB" id="5514409at2"/>
<protein>
    <submittedName>
        <fullName evidence="2">DUF4255 domain-containing protein</fullName>
    </submittedName>
</protein>
<dbReference type="EMBL" id="VCKW01000387">
    <property type="protein sequence ID" value="TMQ89693.1"/>
    <property type="molecule type" value="Genomic_DNA"/>
</dbReference>
<comment type="caution">
    <text evidence="2">The sequence shown here is derived from an EMBL/GenBank/DDBJ whole genome shotgun (WGS) entry which is preliminary data.</text>
</comment>
<dbReference type="Pfam" id="PF14065">
    <property type="entry name" value="Pvc16_N"/>
    <property type="match status" value="1"/>
</dbReference>
<accession>A0A5C4J0F8</accession>
<dbReference type="InterPro" id="IPR025351">
    <property type="entry name" value="Pvc16_N"/>
</dbReference>
<name>A0A5C4J0F8_9ACTN</name>
<feature type="domain" description="Pvc16 N-terminal" evidence="1">
    <location>
        <begin position="4"/>
        <end position="182"/>
    </location>
</feature>